<keyword evidence="7" id="KW-1185">Reference proteome</keyword>
<keyword evidence="3" id="KW-0804">Transcription</keyword>
<dbReference type="PROSITE" id="PS50977">
    <property type="entry name" value="HTH_TETR_2"/>
    <property type="match status" value="1"/>
</dbReference>
<evidence type="ECO:0000256" key="4">
    <source>
        <dbReference type="PROSITE-ProRule" id="PRU00335"/>
    </source>
</evidence>
<dbReference type="InterPro" id="IPR009057">
    <property type="entry name" value="Homeodomain-like_sf"/>
</dbReference>
<feature type="domain" description="HTH tetR-type" evidence="5">
    <location>
        <begin position="5"/>
        <end position="65"/>
    </location>
</feature>
<dbReference type="PANTHER" id="PTHR30055">
    <property type="entry name" value="HTH-TYPE TRANSCRIPTIONAL REGULATOR RUTR"/>
    <property type="match status" value="1"/>
</dbReference>
<reference evidence="6 7" key="1">
    <citation type="journal article" date="2016" name="Int. J. Syst. Evol. Microbiol.">
        <title>Peptococcus simiae sp. nov., isolated from rhesus macaque faeces and emended description of the genus Peptococcus.</title>
        <authorList>
            <person name="Shkoporov A.N."/>
            <person name="Efimov B.A."/>
            <person name="Kondova I."/>
            <person name="Ouwerling B."/>
            <person name="Chaplin A.V."/>
            <person name="Shcherbakova V.A."/>
            <person name="Langermans J.A.M."/>
        </authorList>
    </citation>
    <scope>NUCLEOTIDE SEQUENCE [LARGE SCALE GENOMIC DNA]</scope>
    <source>
        <strain evidence="6 7">M108</strain>
    </source>
</reference>
<feature type="DNA-binding region" description="H-T-H motif" evidence="4">
    <location>
        <begin position="28"/>
        <end position="47"/>
    </location>
</feature>
<dbReference type="Proteomes" id="UP001631949">
    <property type="component" value="Unassembled WGS sequence"/>
</dbReference>
<organism evidence="6 7">
    <name type="scientific">Peptococcus simiae</name>
    <dbReference type="NCBI Taxonomy" id="1643805"/>
    <lineage>
        <taxon>Bacteria</taxon>
        <taxon>Bacillati</taxon>
        <taxon>Bacillota</taxon>
        <taxon>Clostridia</taxon>
        <taxon>Eubacteriales</taxon>
        <taxon>Peptococcaceae</taxon>
        <taxon>Peptococcus</taxon>
    </lineage>
</organism>
<comment type="caution">
    <text evidence="6">The sequence shown here is derived from an EMBL/GenBank/DDBJ whole genome shotgun (WGS) entry which is preliminary data.</text>
</comment>
<dbReference type="InterPro" id="IPR001647">
    <property type="entry name" value="HTH_TetR"/>
</dbReference>
<evidence type="ECO:0000259" key="5">
    <source>
        <dbReference type="PROSITE" id="PS50977"/>
    </source>
</evidence>
<evidence type="ECO:0000256" key="2">
    <source>
        <dbReference type="ARBA" id="ARBA00023125"/>
    </source>
</evidence>
<keyword evidence="2 4" id="KW-0238">DNA-binding</keyword>
<dbReference type="SUPFAM" id="SSF46689">
    <property type="entry name" value="Homeodomain-like"/>
    <property type="match status" value="1"/>
</dbReference>
<dbReference type="InterPro" id="IPR050109">
    <property type="entry name" value="HTH-type_TetR-like_transc_reg"/>
</dbReference>
<evidence type="ECO:0000313" key="7">
    <source>
        <dbReference type="Proteomes" id="UP001631949"/>
    </source>
</evidence>
<evidence type="ECO:0000256" key="3">
    <source>
        <dbReference type="ARBA" id="ARBA00023163"/>
    </source>
</evidence>
<dbReference type="Pfam" id="PF00440">
    <property type="entry name" value="TetR_N"/>
    <property type="match status" value="1"/>
</dbReference>
<accession>A0ABW9H0N6</accession>
<dbReference type="PANTHER" id="PTHR30055:SF234">
    <property type="entry name" value="HTH-TYPE TRANSCRIPTIONAL REGULATOR BETI"/>
    <property type="match status" value="1"/>
</dbReference>
<protein>
    <submittedName>
        <fullName evidence="6">TetR/AcrR family transcriptional regulator</fullName>
    </submittedName>
</protein>
<evidence type="ECO:0000256" key="1">
    <source>
        <dbReference type="ARBA" id="ARBA00023015"/>
    </source>
</evidence>
<dbReference type="PRINTS" id="PR00455">
    <property type="entry name" value="HTHTETR"/>
</dbReference>
<gene>
    <name evidence="6" type="ORF">ACKQTC_06155</name>
</gene>
<dbReference type="Gene3D" id="1.10.357.10">
    <property type="entry name" value="Tetracycline Repressor, domain 2"/>
    <property type="match status" value="1"/>
</dbReference>
<name>A0ABW9H0N6_9FIRM</name>
<dbReference type="EMBL" id="JBJUVG010000008">
    <property type="protein sequence ID" value="MFM9413943.1"/>
    <property type="molecule type" value="Genomic_DNA"/>
</dbReference>
<dbReference type="PROSITE" id="PS01081">
    <property type="entry name" value="HTH_TETR_1"/>
    <property type="match status" value="1"/>
</dbReference>
<evidence type="ECO:0000313" key="6">
    <source>
        <dbReference type="EMBL" id="MFM9413943.1"/>
    </source>
</evidence>
<dbReference type="RefSeq" id="WP_408977558.1">
    <property type="nucleotide sequence ID" value="NZ_JBJUVG010000008.1"/>
</dbReference>
<proteinExistence type="predicted"/>
<sequence>MNRPITSKEALLTTARALTAQDGLLKLTVRKLAGAAGVSIGTVYNYFPSKEALIEAVIRSVWLQVFHGQNQQQPQAFLPALAWVYSRMQAAQARYPDLMAAHDHRTIMATSPGLQAMHAHIQAALVRTLEADPHWPATAAKTGLSPDQVVHFALTHLKYAASDHRADCRDLLAILAALLEKEDPHASSLY</sequence>
<keyword evidence="1" id="KW-0805">Transcription regulation</keyword>
<dbReference type="InterPro" id="IPR023772">
    <property type="entry name" value="DNA-bd_HTH_TetR-type_CS"/>
</dbReference>